<dbReference type="STRING" id="1088818.A0A2I0A078"/>
<evidence type="ECO:0000259" key="1">
    <source>
        <dbReference type="Pfam" id="PF26138"/>
    </source>
</evidence>
<name>A0A2I0A078_9ASPA</name>
<evidence type="ECO:0000313" key="3">
    <source>
        <dbReference type="Proteomes" id="UP000236161"/>
    </source>
</evidence>
<accession>A0A2I0A078</accession>
<dbReference type="EMBL" id="KZ452062">
    <property type="protein sequence ID" value="PKA48955.1"/>
    <property type="molecule type" value="Genomic_DNA"/>
</dbReference>
<gene>
    <name evidence="2" type="ORF">AXF42_Ash021526</name>
</gene>
<feature type="domain" description="DUF8040" evidence="1">
    <location>
        <begin position="4"/>
        <end position="100"/>
    </location>
</feature>
<protein>
    <recommendedName>
        <fullName evidence="1">DUF8040 domain-containing protein</fullName>
    </recommendedName>
</protein>
<organism evidence="2 3">
    <name type="scientific">Apostasia shenzhenica</name>
    <dbReference type="NCBI Taxonomy" id="1088818"/>
    <lineage>
        <taxon>Eukaryota</taxon>
        <taxon>Viridiplantae</taxon>
        <taxon>Streptophyta</taxon>
        <taxon>Embryophyta</taxon>
        <taxon>Tracheophyta</taxon>
        <taxon>Spermatophyta</taxon>
        <taxon>Magnoliopsida</taxon>
        <taxon>Liliopsida</taxon>
        <taxon>Asparagales</taxon>
        <taxon>Orchidaceae</taxon>
        <taxon>Apostasioideae</taxon>
        <taxon>Apostasia</taxon>
    </lineage>
</organism>
<evidence type="ECO:0000313" key="2">
    <source>
        <dbReference type="EMBL" id="PKA48955.1"/>
    </source>
</evidence>
<dbReference type="InterPro" id="IPR058353">
    <property type="entry name" value="DUF8040"/>
</dbReference>
<dbReference type="Proteomes" id="UP000236161">
    <property type="component" value="Unassembled WGS sequence"/>
</dbReference>
<reference evidence="2 3" key="1">
    <citation type="journal article" date="2017" name="Nature">
        <title>The Apostasia genome and the evolution of orchids.</title>
        <authorList>
            <person name="Zhang G.Q."/>
            <person name="Liu K.W."/>
            <person name="Li Z."/>
            <person name="Lohaus R."/>
            <person name="Hsiao Y.Y."/>
            <person name="Niu S.C."/>
            <person name="Wang J.Y."/>
            <person name="Lin Y.C."/>
            <person name="Xu Q."/>
            <person name="Chen L.J."/>
            <person name="Yoshida K."/>
            <person name="Fujiwara S."/>
            <person name="Wang Z.W."/>
            <person name="Zhang Y.Q."/>
            <person name="Mitsuda N."/>
            <person name="Wang M."/>
            <person name="Liu G.H."/>
            <person name="Pecoraro L."/>
            <person name="Huang H.X."/>
            <person name="Xiao X.J."/>
            <person name="Lin M."/>
            <person name="Wu X.Y."/>
            <person name="Wu W.L."/>
            <person name="Chen Y.Y."/>
            <person name="Chang S.B."/>
            <person name="Sakamoto S."/>
            <person name="Ohme-Takagi M."/>
            <person name="Yagi M."/>
            <person name="Zeng S.J."/>
            <person name="Shen C.Y."/>
            <person name="Yeh C.M."/>
            <person name="Luo Y.B."/>
            <person name="Tsai W.C."/>
            <person name="Van de Peer Y."/>
            <person name="Liu Z.J."/>
        </authorList>
    </citation>
    <scope>NUCLEOTIDE SEQUENCE [LARGE SCALE GENOMIC DNA]</scope>
    <source>
        <strain evidence="3">cv. Shenzhen</strain>
        <tissue evidence="2">Stem</tissue>
    </source>
</reference>
<sequence length="123" mass="14124">MYNRSYSGHEYVNDLLVGHPGRFRSTFRMSAETFIRLRDLIVSRELIRDTRNITATEQLAIFLRVVTHSASASARDTAEFLQHSLETVSRYFNTLLNAMFSVVDEFLKLPDENTSSSIANFKV</sequence>
<dbReference type="Pfam" id="PF26138">
    <property type="entry name" value="DUF8040"/>
    <property type="match status" value="1"/>
</dbReference>
<dbReference type="OrthoDB" id="665395at2759"/>
<keyword evidence="3" id="KW-1185">Reference proteome</keyword>
<dbReference type="AlphaFoldDB" id="A0A2I0A078"/>
<proteinExistence type="predicted"/>